<reference evidence="2 3" key="1">
    <citation type="submission" date="2015-09" db="EMBL/GenBank/DDBJ databases">
        <title>Complete genome sequence of a benzo[a]pyrene-degrading bacterium Altererythrobacter epoxidivorans CGMCC 1.7731T.</title>
        <authorList>
            <person name="Li Z."/>
            <person name="Cheng H."/>
            <person name="Huo Y."/>
            <person name="Xu X."/>
        </authorList>
    </citation>
    <scope>NUCLEOTIDE SEQUENCE [LARGE SCALE GENOMIC DNA]</scope>
    <source>
        <strain evidence="2 3">CGMCC 1.7731</strain>
    </source>
</reference>
<dbReference type="SUPFAM" id="SSF55729">
    <property type="entry name" value="Acyl-CoA N-acyltransferases (Nat)"/>
    <property type="match status" value="1"/>
</dbReference>
<feature type="domain" description="N-acetyltransferase" evidence="1">
    <location>
        <begin position="13"/>
        <end position="105"/>
    </location>
</feature>
<gene>
    <name evidence="2" type="ORF">AMC99_02658</name>
</gene>
<dbReference type="STRING" id="361183.AMC99_02658"/>
<dbReference type="InterPro" id="IPR045057">
    <property type="entry name" value="Gcn5-rel_NAT"/>
</dbReference>
<keyword evidence="3" id="KW-1185">Reference proteome</keyword>
<dbReference type="EMBL" id="CP012669">
    <property type="protein sequence ID" value="ALE17930.1"/>
    <property type="molecule type" value="Genomic_DNA"/>
</dbReference>
<dbReference type="Proteomes" id="UP000057938">
    <property type="component" value="Chromosome"/>
</dbReference>
<dbReference type="PROSITE" id="PS51729">
    <property type="entry name" value="GNAT_YJDJ"/>
    <property type="match status" value="1"/>
</dbReference>
<protein>
    <submittedName>
        <fullName evidence="2">PhnO protein</fullName>
    </submittedName>
</protein>
<proteinExistence type="predicted"/>
<dbReference type="AlphaFoldDB" id="A0A0M4MJB3"/>
<name>A0A0M4MJB3_9SPHN</name>
<sequence length="106" mass="11761">MTADNLDLTITHHVQGQGGKYVAHIKDESTTGYLEWEPGDPRDGMEVRIATHTVVPRAIGGRGVAGHLVRRLVEDAKVEEFLIVPRCSYVAAKFEENPHWEDLKAG</sequence>
<dbReference type="KEGG" id="aep:AMC99_02658"/>
<dbReference type="PATRIC" id="fig|361183.4.peg.2612"/>
<organism evidence="2 3">
    <name type="scientific">Altererythrobacter epoxidivorans</name>
    <dbReference type="NCBI Taxonomy" id="361183"/>
    <lineage>
        <taxon>Bacteria</taxon>
        <taxon>Pseudomonadati</taxon>
        <taxon>Pseudomonadota</taxon>
        <taxon>Alphaproteobacteria</taxon>
        <taxon>Sphingomonadales</taxon>
        <taxon>Erythrobacteraceae</taxon>
        <taxon>Altererythrobacter</taxon>
    </lineage>
</organism>
<evidence type="ECO:0000259" key="1">
    <source>
        <dbReference type="PROSITE" id="PS51729"/>
    </source>
</evidence>
<accession>A0A0M4MJB3</accession>
<dbReference type="Gene3D" id="3.40.630.30">
    <property type="match status" value="1"/>
</dbReference>
<dbReference type="PANTHER" id="PTHR31435:SF9">
    <property type="entry name" value="PROTEIN NATD1"/>
    <property type="match status" value="1"/>
</dbReference>
<dbReference type="PANTHER" id="PTHR31435">
    <property type="entry name" value="PROTEIN NATD1"/>
    <property type="match status" value="1"/>
</dbReference>
<evidence type="ECO:0000313" key="2">
    <source>
        <dbReference type="EMBL" id="ALE17930.1"/>
    </source>
</evidence>
<dbReference type="RefSeq" id="WP_061927160.1">
    <property type="nucleotide sequence ID" value="NZ_CP012669.1"/>
</dbReference>
<evidence type="ECO:0000313" key="3">
    <source>
        <dbReference type="Proteomes" id="UP000057938"/>
    </source>
</evidence>
<dbReference type="InterPro" id="IPR016181">
    <property type="entry name" value="Acyl_CoA_acyltransferase"/>
</dbReference>
<dbReference type="InterPro" id="IPR031165">
    <property type="entry name" value="GNAT_YJDJ"/>
</dbReference>
<dbReference type="OrthoDB" id="9800945at2"/>
<dbReference type="Pfam" id="PF14542">
    <property type="entry name" value="Acetyltransf_CG"/>
    <property type="match status" value="1"/>
</dbReference>